<feature type="region of interest" description="Disordered" evidence="2">
    <location>
        <begin position="44"/>
        <end position="92"/>
    </location>
</feature>
<dbReference type="Proteomes" id="UP000053558">
    <property type="component" value="Unassembled WGS sequence"/>
</dbReference>
<evidence type="ECO:0000256" key="2">
    <source>
        <dbReference type="SAM" id="MobiDB-lite"/>
    </source>
</evidence>
<dbReference type="InterPro" id="IPR003734">
    <property type="entry name" value="DUF155"/>
</dbReference>
<dbReference type="OMA" id="QLMKFRQ"/>
<dbReference type="RefSeq" id="XP_007765677.1">
    <property type="nucleotide sequence ID" value="XM_007767487.1"/>
</dbReference>
<comment type="caution">
    <text evidence="4">The sequence shown here is derived from an EMBL/GenBank/DDBJ whole genome shotgun (WGS) entry which is preliminary data.</text>
</comment>
<gene>
    <name evidence="4" type="ORF">CONPUDRAFT_99345</name>
</gene>
<proteinExistence type="inferred from homology"/>
<feature type="compositionally biased region" description="Low complexity" evidence="2">
    <location>
        <begin position="74"/>
        <end position="87"/>
    </location>
</feature>
<dbReference type="GO" id="GO:0005739">
    <property type="term" value="C:mitochondrion"/>
    <property type="evidence" value="ECO:0007669"/>
    <property type="project" value="UniProtKB-ARBA"/>
</dbReference>
<evidence type="ECO:0000259" key="3">
    <source>
        <dbReference type="Pfam" id="PF02582"/>
    </source>
</evidence>
<dbReference type="PANTHER" id="PTHR16255">
    <property type="entry name" value="REQUIRED FOR MEIOTIC NUCLEAR DIVISION PROTEIN 1 HOMOLOG"/>
    <property type="match status" value="1"/>
</dbReference>
<dbReference type="AlphaFoldDB" id="A0A5M3MX96"/>
<dbReference type="EMBL" id="JH711575">
    <property type="protein sequence ID" value="EIW83779.1"/>
    <property type="molecule type" value="Genomic_DNA"/>
</dbReference>
<dbReference type="KEGG" id="cput:CONPUDRAFT_99345"/>
<evidence type="ECO:0000256" key="1">
    <source>
        <dbReference type="ARBA" id="ARBA00008306"/>
    </source>
</evidence>
<feature type="domain" description="DUF155" evidence="3">
    <location>
        <begin position="163"/>
        <end position="373"/>
    </location>
</feature>
<dbReference type="GO" id="GO:0070131">
    <property type="term" value="P:positive regulation of mitochondrial translation"/>
    <property type="evidence" value="ECO:0007669"/>
    <property type="project" value="TreeGrafter"/>
</dbReference>
<comment type="similarity">
    <text evidence="1">Belongs to the RMD1/sif2 family.</text>
</comment>
<feature type="compositionally biased region" description="Low complexity" evidence="2">
    <location>
        <begin position="1"/>
        <end position="26"/>
    </location>
</feature>
<keyword evidence="5" id="KW-1185">Reference proteome</keyword>
<feature type="region of interest" description="Disordered" evidence="2">
    <location>
        <begin position="236"/>
        <end position="259"/>
    </location>
</feature>
<dbReference type="GeneID" id="19211930"/>
<accession>A0A5M3MX96</accession>
<dbReference type="InterPro" id="IPR051624">
    <property type="entry name" value="RMD1/Sad1-interacting"/>
</dbReference>
<reference evidence="5" key="1">
    <citation type="journal article" date="2012" name="Science">
        <title>The Paleozoic origin of enzymatic lignin decomposition reconstructed from 31 fungal genomes.</title>
        <authorList>
            <person name="Floudas D."/>
            <person name="Binder M."/>
            <person name="Riley R."/>
            <person name="Barry K."/>
            <person name="Blanchette R.A."/>
            <person name="Henrissat B."/>
            <person name="Martinez A.T."/>
            <person name="Otillar R."/>
            <person name="Spatafora J.W."/>
            <person name="Yadav J.S."/>
            <person name="Aerts A."/>
            <person name="Benoit I."/>
            <person name="Boyd A."/>
            <person name="Carlson A."/>
            <person name="Copeland A."/>
            <person name="Coutinho P.M."/>
            <person name="de Vries R.P."/>
            <person name="Ferreira P."/>
            <person name="Findley K."/>
            <person name="Foster B."/>
            <person name="Gaskell J."/>
            <person name="Glotzer D."/>
            <person name="Gorecki P."/>
            <person name="Heitman J."/>
            <person name="Hesse C."/>
            <person name="Hori C."/>
            <person name="Igarashi K."/>
            <person name="Jurgens J.A."/>
            <person name="Kallen N."/>
            <person name="Kersten P."/>
            <person name="Kohler A."/>
            <person name="Kuees U."/>
            <person name="Kumar T.K.A."/>
            <person name="Kuo A."/>
            <person name="LaButti K."/>
            <person name="Larrondo L.F."/>
            <person name="Lindquist E."/>
            <person name="Ling A."/>
            <person name="Lombard V."/>
            <person name="Lucas S."/>
            <person name="Lundell T."/>
            <person name="Martin R."/>
            <person name="McLaughlin D.J."/>
            <person name="Morgenstern I."/>
            <person name="Morin E."/>
            <person name="Murat C."/>
            <person name="Nagy L.G."/>
            <person name="Nolan M."/>
            <person name="Ohm R.A."/>
            <person name="Patyshakuliyeva A."/>
            <person name="Rokas A."/>
            <person name="Ruiz-Duenas F.J."/>
            <person name="Sabat G."/>
            <person name="Salamov A."/>
            <person name="Samejima M."/>
            <person name="Schmutz J."/>
            <person name="Slot J.C."/>
            <person name="St John F."/>
            <person name="Stenlid J."/>
            <person name="Sun H."/>
            <person name="Sun S."/>
            <person name="Syed K."/>
            <person name="Tsang A."/>
            <person name="Wiebenga A."/>
            <person name="Young D."/>
            <person name="Pisabarro A."/>
            <person name="Eastwood D.C."/>
            <person name="Martin F."/>
            <person name="Cullen D."/>
            <person name="Grigoriev I.V."/>
            <person name="Hibbett D.S."/>
        </authorList>
    </citation>
    <scope>NUCLEOTIDE SEQUENCE [LARGE SCALE GENOMIC DNA]</scope>
    <source>
        <strain evidence="5">RWD-64-598 SS2</strain>
    </source>
</reference>
<protein>
    <recommendedName>
        <fullName evidence="3">DUF155 domain-containing protein</fullName>
    </recommendedName>
</protein>
<feature type="compositionally biased region" description="Low complexity" evidence="2">
    <location>
        <begin position="244"/>
        <end position="259"/>
    </location>
</feature>
<dbReference type="Pfam" id="PF02582">
    <property type="entry name" value="DUF155"/>
    <property type="match status" value="1"/>
</dbReference>
<dbReference type="OrthoDB" id="242766at2759"/>
<feature type="region of interest" description="Disordered" evidence="2">
    <location>
        <begin position="1"/>
        <end position="29"/>
    </location>
</feature>
<evidence type="ECO:0000313" key="5">
    <source>
        <dbReference type="Proteomes" id="UP000053558"/>
    </source>
</evidence>
<evidence type="ECO:0000313" key="4">
    <source>
        <dbReference type="EMBL" id="EIW83779.1"/>
    </source>
</evidence>
<name>A0A5M3MX96_CONPW</name>
<sequence length="441" mass="48095">MNLLTGTLRRSALSSRLTSPRLTTRSVPLRPHAFTLPRLGSSSIRLASTSSTPPPTDSVDATLKPRPKASTPLRRSASASASRPIRANPTPTRSAIRPVLTFAMAERFLLPRIRAHIMTHNASAGIEVHLVHEALWIPRWPASSLAGDATDGQAKKEGEGGEVFIFANGTFVCWGMSEEEAQRFSREVMAPAMRGAALAPLREAETEELEFVTDPHEPTRLQGDLIILGRVQPLDSPEQSDPFLSLPSSPSSTATTPSISAHLPADTLLPRYAFSQALSRSTALSALEASLDNFLSSVSQLPDSLERTGKPGISRREIIKKLGVLMRFRQGLNLNRENFFDTPDLYWVEPELEGFFKSMSAALEVKARTNAVNDKITYAAEVQSLLRQLLTETSTHSMELVIIALIAVEVVIALIRDGPELWHMAFGPPEQDVSEGTPQAA</sequence>
<dbReference type="PANTHER" id="PTHR16255:SF1">
    <property type="entry name" value="REQUIRED FOR MEIOTIC NUCLEAR DIVISION PROTEIN 1 HOMOLOG"/>
    <property type="match status" value="1"/>
</dbReference>
<organism evidence="4 5">
    <name type="scientific">Coniophora puteana (strain RWD-64-598)</name>
    <name type="common">Brown rot fungus</name>
    <dbReference type="NCBI Taxonomy" id="741705"/>
    <lineage>
        <taxon>Eukaryota</taxon>
        <taxon>Fungi</taxon>
        <taxon>Dikarya</taxon>
        <taxon>Basidiomycota</taxon>
        <taxon>Agaricomycotina</taxon>
        <taxon>Agaricomycetes</taxon>
        <taxon>Agaricomycetidae</taxon>
        <taxon>Boletales</taxon>
        <taxon>Coniophorineae</taxon>
        <taxon>Coniophoraceae</taxon>
        <taxon>Coniophora</taxon>
    </lineage>
</organism>